<protein>
    <submittedName>
        <fullName evidence="1">NDT80/PhoG like DNA-binding family protein</fullName>
    </submittedName>
</protein>
<proteinExistence type="predicted"/>
<evidence type="ECO:0000313" key="2">
    <source>
        <dbReference type="Proteomes" id="UP000805649"/>
    </source>
</evidence>
<dbReference type="Proteomes" id="UP000805649">
    <property type="component" value="Unassembled WGS sequence"/>
</dbReference>
<gene>
    <name evidence="1" type="ORF">CTRU02_201949</name>
</gene>
<organism evidence="1 2">
    <name type="scientific">Colletotrichum truncatum</name>
    <name type="common">Anthracnose fungus</name>
    <name type="synonym">Colletotrichum capsici</name>
    <dbReference type="NCBI Taxonomy" id="5467"/>
    <lineage>
        <taxon>Eukaryota</taxon>
        <taxon>Fungi</taxon>
        <taxon>Dikarya</taxon>
        <taxon>Ascomycota</taxon>
        <taxon>Pezizomycotina</taxon>
        <taxon>Sordariomycetes</taxon>
        <taxon>Hypocreomycetidae</taxon>
        <taxon>Glomerellales</taxon>
        <taxon>Glomerellaceae</taxon>
        <taxon>Colletotrichum</taxon>
        <taxon>Colletotrichum truncatum species complex</taxon>
    </lineage>
</organism>
<dbReference type="EMBL" id="VUJX02000001">
    <property type="protein sequence ID" value="KAL0944062.1"/>
    <property type="molecule type" value="Genomic_DNA"/>
</dbReference>
<sequence>MSTTVTYPVMAELKEPAHSSLWSNYGSPVQMSSRFNNSLDSGLGGHSANSPHAGRPRSHHPSVDHGSYPYGRYPQDESDAYDRQAHPSLTSHHSFPNLKRPYSQTEQPPYQEIVQDLRDDGSKLTVNHDHKLLSFKRVQDKHTIVDQHGRMQQLELSAQLHGMFFLSEMPSNANDSAILQPELTCYRRNLFQISGSLITPRGQLSVITETGETVPVSNTEVTISAIESVDGHPVRLIVIPWKTPPPNSPEITQSPDQEPASLPLIPFQEDGTDAEGEYAVYPIGWRRLQFRIATANNGRRKELQQHFVLHLKVLATLANGNKVVLTESTTAPIVVRGRSPRNFQARKEIPLLGSSAGSRGQALVETGLGIVAGPLAVKPQEAKARGLDMQMPRSAFTFNAGGPKMPGAPMGAMRSNSYPTWTSSNPVPMSQLPPSGSANYPATTMGAEPYHKVPLSGGTSFSGEPQDMPLQTSMPSVQLSLVANEQQQPPIRAQYGYVQSTTAPPPLSVPATAIAGSDTALNVPRYVDNPRPTKSPRHASHPSIHSTGSIANNESSPEYRYGSSYGTVGGNPNEIAPPAYKQESAASHSGPARDYYPPSSSWTTTAGEPASTVAYTSGEGRPYAFPEQYASGGPAPTPKQEHGPAPPAPGSYSSAHRGSFDGMNHYSWNTN</sequence>
<keyword evidence="2" id="KW-1185">Reference proteome</keyword>
<accession>A0ACC3ZJG0</accession>
<keyword evidence="1" id="KW-0238">DNA-binding</keyword>
<evidence type="ECO:0000313" key="1">
    <source>
        <dbReference type="EMBL" id="KAL0944062.1"/>
    </source>
</evidence>
<name>A0ACC3ZJG0_COLTU</name>
<reference evidence="1 2" key="1">
    <citation type="journal article" date="2020" name="Phytopathology">
        <title>Genome Sequence Resources of Colletotrichum truncatum, C. plurivorum, C. musicola, and C. sojae: Four Species Pathogenic to Soybean (Glycine max).</title>
        <authorList>
            <person name="Rogerio F."/>
            <person name="Boufleur T.R."/>
            <person name="Ciampi-Guillardi M."/>
            <person name="Sukno S.A."/>
            <person name="Thon M.R."/>
            <person name="Massola Junior N.S."/>
            <person name="Baroncelli R."/>
        </authorList>
    </citation>
    <scope>NUCLEOTIDE SEQUENCE [LARGE SCALE GENOMIC DNA]</scope>
    <source>
        <strain evidence="1 2">CMES1059</strain>
    </source>
</reference>
<comment type="caution">
    <text evidence="1">The sequence shown here is derived from an EMBL/GenBank/DDBJ whole genome shotgun (WGS) entry which is preliminary data.</text>
</comment>